<evidence type="ECO:0000256" key="3">
    <source>
        <dbReference type="ARBA" id="ARBA00022884"/>
    </source>
</evidence>
<accession>C7LKF0</accession>
<dbReference type="HOGENOM" id="CLU_160655_3_2_10"/>
<evidence type="ECO:0000256" key="5">
    <source>
        <dbReference type="ARBA" id="ARBA00023274"/>
    </source>
</evidence>
<protein>
    <recommendedName>
        <fullName evidence="6 7">Small ribosomal subunit protein bS20</fullName>
    </recommendedName>
</protein>
<keyword evidence="2 7" id="KW-0699">rRNA-binding</keyword>
<keyword evidence="8" id="KW-0175">Coiled coil</keyword>
<evidence type="ECO:0000256" key="6">
    <source>
        <dbReference type="ARBA" id="ARBA00035136"/>
    </source>
</evidence>
<sequence length="80" mass="9623">MANTKSALKRIKKNNLKRLQKKVYFKYTRTLIKNLKYNKKDIKNKRNKLSSLIDRLVNKKIIHKNKSNRLKSKLLKTLIL</sequence>
<proteinExistence type="inferred from homology"/>
<reference evidence="9 10" key="1">
    <citation type="journal article" date="2009" name="Proc. Natl. Acad. Sci. U.S.A.">
        <title>Convergent evolution of metabolic roles in bacterial co-symbionts of insects.</title>
        <authorList>
            <person name="McCutcheon J.P."/>
            <person name="McDonald B.R."/>
            <person name="Moran N.A."/>
        </authorList>
    </citation>
    <scope>NUCLEOTIDE SEQUENCE [LARGE SCALE GENOMIC DNA]</scope>
    <source>
        <strain evidence="9 10">SMDSEM</strain>
    </source>
</reference>
<comment type="function">
    <text evidence="1 7">Binds directly to 16S ribosomal RNA.</text>
</comment>
<dbReference type="Proteomes" id="UP000008074">
    <property type="component" value="Chromosome"/>
</dbReference>
<dbReference type="GO" id="GO:1990904">
    <property type="term" value="C:ribonucleoprotein complex"/>
    <property type="evidence" value="ECO:0007669"/>
    <property type="project" value="UniProtKB-KW"/>
</dbReference>
<evidence type="ECO:0000313" key="9">
    <source>
        <dbReference type="EMBL" id="ACU52912.1"/>
    </source>
</evidence>
<dbReference type="InterPro" id="IPR002583">
    <property type="entry name" value="Ribosomal_bS20"/>
</dbReference>
<dbReference type="GO" id="GO:0019843">
    <property type="term" value="F:rRNA binding"/>
    <property type="evidence" value="ECO:0007669"/>
    <property type="project" value="UniProtKB-UniRule"/>
</dbReference>
<comment type="similarity">
    <text evidence="7">Belongs to the bacterial ribosomal protein bS20 family.</text>
</comment>
<dbReference type="STRING" id="595499.SMDSEM_211"/>
<evidence type="ECO:0000313" key="10">
    <source>
        <dbReference type="Proteomes" id="UP000008074"/>
    </source>
</evidence>
<dbReference type="SUPFAM" id="SSF46992">
    <property type="entry name" value="Ribosomal protein S20"/>
    <property type="match status" value="1"/>
</dbReference>
<dbReference type="GO" id="GO:0006412">
    <property type="term" value="P:translation"/>
    <property type="evidence" value="ECO:0007669"/>
    <property type="project" value="UniProtKB-UniRule"/>
</dbReference>
<keyword evidence="4 7" id="KW-0689">Ribosomal protein</keyword>
<keyword evidence="5 7" id="KW-0687">Ribonucleoprotein</keyword>
<gene>
    <name evidence="7 9" type="primary">rpsT</name>
    <name evidence="9" type="ordered locus">SMDSEM_211</name>
</gene>
<dbReference type="EMBL" id="CP001605">
    <property type="protein sequence ID" value="ACU52912.1"/>
    <property type="molecule type" value="Genomic_DNA"/>
</dbReference>
<organism evidence="9 10">
    <name type="scientific">Karelsulcia muelleri (strain SMDSEM)</name>
    <name type="common">Sulcia muelleri</name>
    <dbReference type="NCBI Taxonomy" id="595499"/>
    <lineage>
        <taxon>Bacteria</taxon>
        <taxon>Pseudomonadati</taxon>
        <taxon>Bacteroidota</taxon>
        <taxon>Flavobacteriia</taxon>
        <taxon>Flavobacteriales</taxon>
        <taxon>Candidatus Karelsulcia</taxon>
    </lineage>
</organism>
<keyword evidence="3 7" id="KW-0694">RNA-binding</keyword>
<evidence type="ECO:0000256" key="2">
    <source>
        <dbReference type="ARBA" id="ARBA00022730"/>
    </source>
</evidence>
<name>C7LKF0_KARMS</name>
<dbReference type="NCBIfam" id="TIGR00029">
    <property type="entry name" value="S20"/>
    <property type="match status" value="1"/>
</dbReference>
<dbReference type="HAMAP" id="MF_00500">
    <property type="entry name" value="Ribosomal_bS20"/>
    <property type="match status" value="1"/>
</dbReference>
<dbReference type="AlphaFoldDB" id="C7LKF0"/>
<dbReference type="Gene3D" id="1.20.58.110">
    <property type="entry name" value="Ribosomal protein S20"/>
    <property type="match status" value="1"/>
</dbReference>
<feature type="coiled-coil region" evidence="8">
    <location>
        <begin position="32"/>
        <end position="59"/>
    </location>
</feature>
<evidence type="ECO:0000256" key="1">
    <source>
        <dbReference type="ARBA" id="ARBA00003134"/>
    </source>
</evidence>
<dbReference type="InterPro" id="IPR036510">
    <property type="entry name" value="Ribosomal_bS20_sf"/>
</dbReference>
<evidence type="ECO:0000256" key="7">
    <source>
        <dbReference type="HAMAP-Rule" id="MF_00500"/>
    </source>
</evidence>
<dbReference type="GO" id="GO:0005840">
    <property type="term" value="C:ribosome"/>
    <property type="evidence" value="ECO:0007669"/>
    <property type="project" value="UniProtKB-KW"/>
</dbReference>
<dbReference type="GO" id="GO:0003735">
    <property type="term" value="F:structural constituent of ribosome"/>
    <property type="evidence" value="ECO:0007669"/>
    <property type="project" value="InterPro"/>
</dbReference>
<dbReference type="Pfam" id="PF01649">
    <property type="entry name" value="Ribosomal_S20p"/>
    <property type="match status" value="1"/>
</dbReference>
<evidence type="ECO:0000256" key="4">
    <source>
        <dbReference type="ARBA" id="ARBA00022980"/>
    </source>
</evidence>
<evidence type="ECO:0000256" key="8">
    <source>
        <dbReference type="SAM" id="Coils"/>
    </source>
</evidence>
<dbReference type="KEGG" id="sms:SMDSEM_211"/>